<dbReference type="InterPro" id="IPR015422">
    <property type="entry name" value="PyrdxlP-dep_Trfase_small"/>
</dbReference>
<accession>A0A443REF7</accession>
<protein>
    <submittedName>
        <fullName evidence="6">Serine palmitoyltransferase 2-like protein</fullName>
    </submittedName>
</protein>
<evidence type="ECO:0000313" key="6">
    <source>
        <dbReference type="EMBL" id="RWS13651.1"/>
    </source>
</evidence>
<evidence type="ECO:0000259" key="5">
    <source>
        <dbReference type="Pfam" id="PF00155"/>
    </source>
</evidence>
<dbReference type="InterPro" id="IPR015424">
    <property type="entry name" value="PyrdxlP-dep_Trfase"/>
</dbReference>
<dbReference type="OrthoDB" id="65434at2759"/>
<reference evidence="6 7" key="1">
    <citation type="journal article" date="2018" name="Gigascience">
        <title>Genomes of trombidid mites reveal novel predicted allergens and laterally-transferred genes associated with secondary metabolism.</title>
        <authorList>
            <person name="Dong X."/>
            <person name="Chaisiri K."/>
            <person name="Xia D."/>
            <person name="Armstrong S.D."/>
            <person name="Fang Y."/>
            <person name="Donnelly M.J."/>
            <person name="Kadowaki T."/>
            <person name="McGarry J.W."/>
            <person name="Darby A.C."/>
            <person name="Makepeace B.L."/>
        </authorList>
    </citation>
    <scope>NUCLEOTIDE SEQUENCE [LARGE SCALE GENOMIC DNA]</scope>
    <source>
        <strain evidence="6">UoL-WK</strain>
    </source>
</reference>
<dbReference type="STRING" id="1965070.A0A443REF7"/>
<comment type="cofactor">
    <cofactor evidence="1">
        <name>pyridoxal 5'-phosphate</name>
        <dbReference type="ChEBI" id="CHEBI:597326"/>
    </cofactor>
</comment>
<dbReference type="InterPro" id="IPR050087">
    <property type="entry name" value="AON_synthase_class-II"/>
</dbReference>
<evidence type="ECO:0000256" key="3">
    <source>
        <dbReference type="ARBA" id="ARBA00022679"/>
    </source>
</evidence>
<keyword evidence="7" id="KW-1185">Reference proteome</keyword>
<evidence type="ECO:0000313" key="7">
    <source>
        <dbReference type="Proteomes" id="UP000285301"/>
    </source>
</evidence>
<dbReference type="Gene3D" id="3.90.1150.10">
    <property type="entry name" value="Aspartate Aminotransferase, domain 1"/>
    <property type="match status" value="1"/>
</dbReference>
<dbReference type="GO" id="GO:0046513">
    <property type="term" value="P:ceramide biosynthetic process"/>
    <property type="evidence" value="ECO:0007669"/>
    <property type="project" value="TreeGrafter"/>
</dbReference>
<comment type="similarity">
    <text evidence="2">Belongs to the class-II pyridoxal-phosphate-dependent aminotransferase family.</text>
</comment>
<keyword evidence="3 6" id="KW-0808">Transferase</keyword>
<dbReference type="GO" id="GO:0016020">
    <property type="term" value="C:membrane"/>
    <property type="evidence" value="ECO:0007669"/>
    <property type="project" value="GOC"/>
</dbReference>
<name>A0A443REF7_9ACAR</name>
<keyword evidence="4" id="KW-1133">Transmembrane helix</keyword>
<dbReference type="InterPro" id="IPR004839">
    <property type="entry name" value="Aminotransferase_I/II_large"/>
</dbReference>
<organism evidence="6 7">
    <name type="scientific">Dinothrombium tinctorium</name>
    <dbReference type="NCBI Taxonomy" id="1965070"/>
    <lineage>
        <taxon>Eukaryota</taxon>
        <taxon>Metazoa</taxon>
        <taxon>Ecdysozoa</taxon>
        <taxon>Arthropoda</taxon>
        <taxon>Chelicerata</taxon>
        <taxon>Arachnida</taxon>
        <taxon>Acari</taxon>
        <taxon>Acariformes</taxon>
        <taxon>Trombidiformes</taxon>
        <taxon>Prostigmata</taxon>
        <taxon>Anystina</taxon>
        <taxon>Parasitengona</taxon>
        <taxon>Trombidioidea</taxon>
        <taxon>Trombidiidae</taxon>
        <taxon>Dinothrombium</taxon>
    </lineage>
</organism>
<dbReference type="GO" id="GO:0017059">
    <property type="term" value="C:serine palmitoyltransferase complex"/>
    <property type="evidence" value="ECO:0007669"/>
    <property type="project" value="TreeGrafter"/>
</dbReference>
<dbReference type="Pfam" id="PF00155">
    <property type="entry name" value="Aminotran_1_2"/>
    <property type="match status" value="1"/>
</dbReference>
<evidence type="ECO:0000256" key="2">
    <source>
        <dbReference type="ARBA" id="ARBA00008392"/>
    </source>
</evidence>
<dbReference type="AlphaFoldDB" id="A0A443REF7"/>
<evidence type="ECO:0000256" key="4">
    <source>
        <dbReference type="SAM" id="Phobius"/>
    </source>
</evidence>
<dbReference type="PANTHER" id="PTHR13693:SF3">
    <property type="entry name" value="LD36009P"/>
    <property type="match status" value="1"/>
</dbReference>
<keyword evidence="4" id="KW-0812">Transmembrane</keyword>
<proteinExistence type="inferred from homology"/>
<dbReference type="Proteomes" id="UP000285301">
    <property type="component" value="Unassembled WGS sequence"/>
</dbReference>
<dbReference type="GO" id="GO:0004758">
    <property type="term" value="F:serine C-palmitoyltransferase activity"/>
    <property type="evidence" value="ECO:0007669"/>
    <property type="project" value="TreeGrafter"/>
</dbReference>
<dbReference type="GO" id="GO:0030170">
    <property type="term" value="F:pyridoxal phosphate binding"/>
    <property type="evidence" value="ECO:0007669"/>
    <property type="project" value="InterPro"/>
</dbReference>
<dbReference type="EMBL" id="NCKU01000927">
    <property type="protein sequence ID" value="RWS13651.1"/>
    <property type="molecule type" value="Genomic_DNA"/>
</dbReference>
<keyword evidence="4" id="KW-0472">Membrane</keyword>
<comment type="caution">
    <text evidence="6">The sequence shown here is derived from an EMBL/GenBank/DDBJ whole genome shotgun (WGS) entry which is preliminary data.</text>
</comment>
<gene>
    <name evidence="6" type="ORF">B4U79_14570</name>
</gene>
<feature type="transmembrane region" description="Helical" evidence="4">
    <location>
        <begin position="58"/>
        <end position="77"/>
    </location>
</feature>
<feature type="domain" description="Aminotransferase class I/classII large" evidence="5">
    <location>
        <begin position="194"/>
        <end position="290"/>
    </location>
</feature>
<sequence length="316" mass="36321">MKSTHSEEHNRSTLINGHVSDHRNGFISGDAHLKACCESKKECKTRVAEEEEYEETPLIIALLAYLSYVVLIIFGHLRDFLRNTGIEKNKVATEKNREGYVPLYKNFESFYTRNVYRRIRDGWNQPIASMPGAVITLLDRESDDYNWTFRIPGTTRDCINMGSYNYLGYAENKGKRSDDVQKAISELGVGIASTRHEFGKRRIDRLARNTIYFRQKLKQKGFIVYGNDHSPVVPMMIYFPSKIVSFVRDARCNGVAAVGAGFPATPLIESRVRFCLSASHTKEMLDKALDVADKLGDKFYLKYSRKKKDVERRIEY</sequence>
<dbReference type="SUPFAM" id="SSF53383">
    <property type="entry name" value="PLP-dependent transferases"/>
    <property type="match status" value="1"/>
</dbReference>
<dbReference type="GO" id="GO:0046512">
    <property type="term" value="P:sphingosine biosynthetic process"/>
    <property type="evidence" value="ECO:0007669"/>
    <property type="project" value="TreeGrafter"/>
</dbReference>
<dbReference type="PANTHER" id="PTHR13693">
    <property type="entry name" value="CLASS II AMINOTRANSFERASE/8-AMINO-7-OXONONANOATE SYNTHASE"/>
    <property type="match status" value="1"/>
</dbReference>
<evidence type="ECO:0000256" key="1">
    <source>
        <dbReference type="ARBA" id="ARBA00001933"/>
    </source>
</evidence>